<dbReference type="Proteomes" id="UP000886501">
    <property type="component" value="Unassembled WGS sequence"/>
</dbReference>
<evidence type="ECO:0000313" key="2">
    <source>
        <dbReference type="Proteomes" id="UP000886501"/>
    </source>
</evidence>
<protein>
    <submittedName>
        <fullName evidence="1">Alpha/beta-hydrolase</fullName>
    </submittedName>
</protein>
<sequence>MPLVFEEYRFDPNPRFPFLVTMKRYPNLDGEQKGFTLVLTHGTGFLKELWEPIIERIFTTESAKLDGLRIREAWTIDAPNHGDAATLNTALLQSGAYDLTFSWENYSRAIHLLLAGLGSFTDSKNQPAKIDFTSKRLIGIGHSMGGVSLILTHSFYPLITFDSLILVEPMLITARHSKASGRKFGLDEGALVRRDFWESREEAWTSLSTKGMKTWDKRVVKLFVEFGLRETTKDDPFDRPGVTLKCTRIQESATFKDKTSQALAFDFLETLCSSTPVHVIWGAIDDYIPAPIKEDIHKNAFKGEAASIQRVANYGHLVPQMQPDNVADAISNTFGSLSTSPTKSRL</sequence>
<organism evidence="1 2">
    <name type="scientific">Thelephora ganbajun</name>
    <name type="common">Ganba fungus</name>
    <dbReference type="NCBI Taxonomy" id="370292"/>
    <lineage>
        <taxon>Eukaryota</taxon>
        <taxon>Fungi</taxon>
        <taxon>Dikarya</taxon>
        <taxon>Basidiomycota</taxon>
        <taxon>Agaricomycotina</taxon>
        <taxon>Agaricomycetes</taxon>
        <taxon>Thelephorales</taxon>
        <taxon>Thelephoraceae</taxon>
        <taxon>Thelephora</taxon>
    </lineage>
</organism>
<comment type="caution">
    <text evidence="1">The sequence shown here is derived from an EMBL/GenBank/DDBJ whole genome shotgun (WGS) entry which is preliminary data.</text>
</comment>
<evidence type="ECO:0000313" key="1">
    <source>
        <dbReference type="EMBL" id="KAF9653676.1"/>
    </source>
</evidence>
<keyword evidence="2" id="KW-1185">Reference proteome</keyword>
<proteinExistence type="predicted"/>
<dbReference type="EMBL" id="MU117963">
    <property type="protein sequence ID" value="KAF9653676.1"/>
    <property type="molecule type" value="Genomic_DNA"/>
</dbReference>
<reference evidence="1" key="2">
    <citation type="journal article" date="2020" name="Nat. Commun.">
        <title>Large-scale genome sequencing of mycorrhizal fungi provides insights into the early evolution of symbiotic traits.</title>
        <authorList>
            <person name="Miyauchi S."/>
            <person name="Kiss E."/>
            <person name="Kuo A."/>
            <person name="Drula E."/>
            <person name="Kohler A."/>
            <person name="Sanchez-Garcia M."/>
            <person name="Morin E."/>
            <person name="Andreopoulos B."/>
            <person name="Barry K.W."/>
            <person name="Bonito G."/>
            <person name="Buee M."/>
            <person name="Carver A."/>
            <person name="Chen C."/>
            <person name="Cichocki N."/>
            <person name="Clum A."/>
            <person name="Culley D."/>
            <person name="Crous P.W."/>
            <person name="Fauchery L."/>
            <person name="Girlanda M."/>
            <person name="Hayes R.D."/>
            <person name="Keri Z."/>
            <person name="LaButti K."/>
            <person name="Lipzen A."/>
            <person name="Lombard V."/>
            <person name="Magnuson J."/>
            <person name="Maillard F."/>
            <person name="Murat C."/>
            <person name="Nolan M."/>
            <person name="Ohm R.A."/>
            <person name="Pangilinan J."/>
            <person name="Pereira M.F."/>
            <person name="Perotto S."/>
            <person name="Peter M."/>
            <person name="Pfister S."/>
            <person name="Riley R."/>
            <person name="Sitrit Y."/>
            <person name="Stielow J.B."/>
            <person name="Szollosi G."/>
            <person name="Zifcakova L."/>
            <person name="Stursova M."/>
            <person name="Spatafora J.W."/>
            <person name="Tedersoo L."/>
            <person name="Vaario L.M."/>
            <person name="Yamada A."/>
            <person name="Yan M."/>
            <person name="Wang P."/>
            <person name="Xu J."/>
            <person name="Bruns T."/>
            <person name="Baldrian P."/>
            <person name="Vilgalys R."/>
            <person name="Dunand C."/>
            <person name="Henrissat B."/>
            <person name="Grigoriev I.V."/>
            <person name="Hibbett D."/>
            <person name="Nagy L.G."/>
            <person name="Martin F.M."/>
        </authorList>
    </citation>
    <scope>NUCLEOTIDE SEQUENCE</scope>
    <source>
        <strain evidence="1">P2</strain>
    </source>
</reference>
<gene>
    <name evidence="1" type="ORF">BDM02DRAFT_1648901</name>
</gene>
<name>A0ACB6ZVI6_THEGA</name>
<reference evidence="1" key="1">
    <citation type="submission" date="2019-10" db="EMBL/GenBank/DDBJ databases">
        <authorList>
            <consortium name="DOE Joint Genome Institute"/>
            <person name="Kuo A."/>
            <person name="Miyauchi S."/>
            <person name="Kiss E."/>
            <person name="Drula E."/>
            <person name="Kohler A."/>
            <person name="Sanchez-Garcia M."/>
            <person name="Andreopoulos B."/>
            <person name="Barry K.W."/>
            <person name="Bonito G."/>
            <person name="Buee M."/>
            <person name="Carver A."/>
            <person name="Chen C."/>
            <person name="Cichocki N."/>
            <person name="Clum A."/>
            <person name="Culley D."/>
            <person name="Crous P.W."/>
            <person name="Fauchery L."/>
            <person name="Girlanda M."/>
            <person name="Hayes R."/>
            <person name="Keri Z."/>
            <person name="Labutti K."/>
            <person name="Lipzen A."/>
            <person name="Lombard V."/>
            <person name="Magnuson J."/>
            <person name="Maillard F."/>
            <person name="Morin E."/>
            <person name="Murat C."/>
            <person name="Nolan M."/>
            <person name="Ohm R."/>
            <person name="Pangilinan J."/>
            <person name="Pereira M."/>
            <person name="Perotto S."/>
            <person name="Peter M."/>
            <person name="Riley R."/>
            <person name="Sitrit Y."/>
            <person name="Stielow B."/>
            <person name="Szollosi G."/>
            <person name="Zifcakova L."/>
            <person name="Stursova M."/>
            <person name="Spatafora J.W."/>
            <person name="Tedersoo L."/>
            <person name="Vaario L.-M."/>
            <person name="Yamada A."/>
            <person name="Yan M."/>
            <person name="Wang P."/>
            <person name="Xu J."/>
            <person name="Bruns T."/>
            <person name="Baldrian P."/>
            <person name="Vilgalys R."/>
            <person name="Henrissat B."/>
            <person name="Grigoriev I.V."/>
            <person name="Hibbett D."/>
            <person name="Nagy L.G."/>
            <person name="Martin F.M."/>
        </authorList>
    </citation>
    <scope>NUCLEOTIDE SEQUENCE</scope>
    <source>
        <strain evidence="1">P2</strain>
    </source>
</reference>
<accession>A0ACB6ZVI6</accession>